<reference evidence="4 5" key="1">
    <citation type="submission" date="2017-10" db="EMBL/GenBank/DDBJ databases">
        <title>The draft genome sequence of Williamsia sp. BULT 1.1 isolated from the semi-arid grassland soils from South Africa.</title>
        <authorList>
            <person name="Kabwe M.H."/>
            <person name="Govender N."/>
            <person name="Mutseka Lunga P."/>
            <person name="Vikram S."/>
            <person name="Makhalanyane T.P."/>
        </authorList>
    </citation>
    <scope>NUCLEOTIDE SEQUENCE [LARGE SCALE GENOMIC DNA]</scope>
    <source>
        <strain evidence="4 5">BULT 1.1</strain>
    </source>
</reference>
<evidence type="ECO:0000256" key="1">
    <source>
        <dbReference type="SAM" id="MobiDB-lite"/>
    </source>
</evidence>
<dbReference type="SUPFAM" id="SSF48317">
    <property type="entry name" value="Acid phosphatase/Vanadium-dependent haloperoxidase"/>
    <property type="match status" value="1"/>
</dbReference>
<keyword evidence="2" id="KW-1133">Transmembrane helix</keyword>
<evidence type="ECO:0000313" key="4">
    <source>
        <dbReference type="EMBL" id="PHV66783.1"/>
    </source>
</evidence>
<feature type="region of interest" description="Disordered" evidence="1">
    <location>
        <begin position="359"/>
        <end position="378"/>
    </location>
</feature>
<name>A0A2G3PM28_WILMA</name>
<feature type="compositionally biased region" description="Basic residues" evidence="1">
    <location>
        <begin position="369"/>
        <end position="378"/>
    </location>
</feature>
<feature type="transmembrane region" description="Helical" evidence="2">
    <location>
        <begin position="171"/>
        <end position="188"/>
    </location>
</feature>
<dbReference type="Proteomes" id="UP000225108">
    <property type="component" value="Unassembled WGS sequence"/>
</dbReference>
<feature type="compositionally biased region" description="Basic and acidic residues" evidence="1">
    <location>
        <begin position="359"/>
        <end position="368"/>
    </location>
</feature>
<dbReference type="InterPro" id="IPR000326">
    <property type="entry name" value="PAP2/HPO"/>
</dbReference>
<evidence type="ECO:0000259" key="3">
    <source>
        <dbReference type="Pfam" id="PF01569"/>
    </source>
</evidence>
<dbReference type="AlphaFoldDB" id="A0A2G3PM28"/>
<accession>A0A2G3PM28</accession>
<keyword evidence="2" id="KW-0472">Membrane</keyword>
<proteinExistence type="predicted"/>
<feature type="domain" description="Phosphatidic acid phosphatase type 2/haloperoxidase" evidence="3">
    <location>
        <begin position="205"/>
        <end position="275"/>
    </location>
</feature>
<protein>
    <recommendedName>
        <fullName evidence="3">Phosphatidic acid phosphatase type 2/haloperoxidase domain-containing protein</fullName>
    </recommendedName>
</protein>
<comment type="caution">
    <text evidence="4">The sequence shown here is derived from an EMBL/GenBank/DDBJ whole genome shotgun (WGS) entry which is preliminary data.</text>
</comment>
<dbReference type="Pfam" id="PF01569">
    <property type="entry name" value="PAP2"/>
    <property type="match status" value="1"/>
</dbReference>
<feature type="transmembrane region" description="Helical" evidence="2">
    <location>
        <begin position="208"/>
        <end position="227"/>
    </location>
</feature>
<gene>
    <name evidence="4" type="ORF">CSW57_10965</name>
</gene>
<feature type="transmembrane region" description="Helical" evidence="2">
    <location>
        <begin position="148"/>
        <end position="164"/>
    </location>
</feature>
<organism evidence="4 5">
    <name type="scientific">Williamsia marianensis</name>
    <dbReference type="NCBI Taxonomy" id="85044"/>
    <lineage>
        <taxon>Bacteria</taxon>
        <taxon>Bacillati</taxon>
        <taxon>Actinomycetota</taxon>
        <taxon>Actinomycetes</taxon>
        <taxon>Mycobacteriales</taxon>
        <taxon>Nocardiaceae</taxon>
        <taxon>Williamsia</taxon>
    </lineage>
</organism>
<dbReference type="EMBL" id="PEBD01000008">
    <property type="protein sequence ID" value="PHV66783.1"/>
    <property type="molecule type" value="Genomic_DNA"/>
</dbReference>
<sequence length="378" mass="40446">MMITSWTVSVPAEVIGALLPYGGSTWARGLSGRGGGLRCQRSLDVFFTRDGQHQPKGICSQNWCANPVRAHRNVRHDGFMLLRPSRLFRRFPLAWAATLTIAMGAAYVLAVRTQWGQYLDQQAYLTLLGTGASADLPHVVGLGSITDYRLWTVAAVLIIGLGIVAGRRWSLLPLLLLPIAGILLAQFLRDEVLVRPDFVGDGWLSNTFPSGHAAAAAGCVAAIVRAAPRRVAPVLAILGVGWLTLVGQDLMVWGWHRPSDLIGSILLATALMHLVPPTRRHTYELGTRTVSGVRAGVWTAAAAATGPVVWSVGTGHLAVLPVGLIAAAAVASLVADGGATERRRIGRVAVGADHQRIEPSRRARAEQYHHRRAATGLN</sequence>
<keyword evidence="2" id="KW-0812">Transmembrane</keyword>
<dbReference type="Gene3D" id="1.20.144.10">
    <property type="entry name" value="Phosphatidic acid phosphatase type 2/haloperoxidase"/>
    <property type="match status" value="1"/>
</dbReference>
<evidence type="ECO:0000313" key="5">
    <source>
        <dbReference type="Proteomes" id="UP000225108"/>
    </source>
</evidence>
<evidence type="ECO:0000256" key="2">
    <source>
        <dbReference type="SAM" id="Phobius"/>
    </source>
</evidence>
<feature type="transmembrane region" description="Helical" evidence="2">
    <location>
        <begin position="316"/>
        <end position="335"/>
    </location>
</feature>
<feature type="transmembrane region" description="Helical" evidence="2">
    <location>
        <begin position="234"/>
        <end position="255"/>
    </location>
</feature>
<feature type="transmembrane region" description="Helical" evidence="2">
    <location>
        <begin position="91"/>
        <end position="110"/>
    </location>
</feature>
<dbReference type="InterPro" id="IPR036938">
    <property type="entry name" value="PAP2/HPO_sf"/>
</dbReference>